<dbReference type="GeneID" id="92005507"/>
<sequence>MPSSQECYTADGVWCADNFMREMNSKLEVGYWKGALSLSEEYGALDCQVIMRPDEDVVKVAKHYQAISDEDLLVISTDGSVHSQSRRGGWAVIQSGEGDKHFYFASGSMTKADRPSWATKASTAGDEVQSLEMELRALAGGFAEAAKIVVQRRANGQSTWKTIVALCDSPDALSKLGEYQLKTGQRRVYDYCNISILLSVATLRAYGVRCVFDRTKGHSGVSSNLAADMLARAQSGCSKWSRAMLWRAASGTSIEGLPDSQVAAAALGGTEL</sequence>
<comment type="caution">
    <text evidence="1">The sequence shown here is derived from an EMBL/GenBank/DDBJ whole genome shotgun (WGS) entry which is preliminary data.</text>
</comment>
<accession>A0ABR3CP76</accession>
<gene>
    <name evidence="1" type="ORF">SLS55_001422</name>
</gene>
<evidence type="ECO:0008006" key="3">
    <source>
        <dbReference type="Google" id="ProtNLM"/>
    </source>
</evidence>
<proteinExistence type="predicted"/>
<reference evidence="1 2" key="1">
    <citation type="submission" date="2024-02" db="EMBL/GenBank/DDBJ databases">
        <title>De novo assembly and annotation of 12 fungi associated with fruit tree decline syndrome in Ontario, Canada.</title>
        <authorList>
            <person name="Sulman M."/>
            <person name="Ellouze W."/>
            <person name="Ilyukhin E."/>
        </authorList>
    </citation>
    <scope>NUCLEOTIDE SEQUENCE [LARGE SCALE GENOMIC DNA]</scope>
    <source>
        <strain evidence="1 2">FDS-637</strain>
    </source>
</reference>
<dbReference type="InterPro" id="IPR036397">
    <property type="entry name" value="RNaseH_sf"/>
</dbReference>
<dbReference type="InterPro" id="IPR012337">
    <property type="entry name" value="RNaseH-like_sf"/>
</dbReference>
<dbReference type="Gene3D" id="3.30.420.10">
    <property type="entry name" value="Ribonuclease H-like superfamily/Ribonuclease H"/>
    <property type="match status" value="1"/>
</dbReference>
<evidence type="ECO:0000313" key="1">
    <source>
        <dbReference type="EMBL" id="KAL0262454.1"/>
    </source>
</evidence>
<dbReference type="SUPFAM" id="SSF53098">
    <property type="entry name" value="Ribonuclease H-like"/>
    <property type="match status" value="1"/>
</dbReference>
<dbReference type="RefSeq" id="XP_066635483.1">
    <property type="nucleotide sequence ID" value="XM_066772916.1"/>
</dbReference>
<dbReference type="EMBL" id="JAJVCZ030000002">
    <property type="protein sequence ID" value="KAL0262454.1"/>
    <property type="molecule type" value="Genomic_DNA"/>
</dbReference>
<evidence type="ECO:0000313" key="2">
    <source>
        <dbReference type="Proteomes" id="UP001430584"/>
    </source>
</evidence>
<name>A0ABR3CP76_9PEZI</name>
<dbReference type="Proteomes" id="UP001430584">
    <property type="component" value="Unassembled WGS sequence"/>
</dbReference>
<protein>
    <recommendedName>
        <fullName evidence="3">RNase H type-1 domain-containing protein</fullName>
    </recommendedName>
</protein>
<organism evidence="1 2">
    <name type="scientific">Diplodia seriata</name>
    <dbReference type="NCBI Taxonomy" id="420778"/>
    <lineage>
        <taxon>Eukaryota</taxon>
        <taxon>Fungi</taxon>
        <taxon>Dikarya</taxon>
        <taxon>Ascomycota</taxon>
        <taxon>Pezizomycotina</taxon>
        <taxon>Dothideomycetes</taxon>
        <taxon>Dothideomycetes incertae sedis</taxon>
        <taxon>Botryosphaeriales</taxon>
        <taxon>Botryosphaeriaceae</taxon>
        <taxon>Diplodia</taxon>
    </lineage>
</organism>
<keyword evidence="2" id="KW-1185">Reference proteome</keyword>